<proteinExistence type="predicted"/>
<dbReference type="Proteomes" id="UP000565078">
    <property type="component" value="Unassembled WGS sequence"/>
</dbReference>
<dbReference type="EMBL" id="DUGC01000001">
    <property type="protein sequence ID" value="HIH09037.1"/>
    <property type="molecule type" value="Genomic_DNA"/>
</dbReference>
<dbReference type="SUPFAM" id="SSF89447">
    <property type="entry name" value="AbrB/MazE/MraZ-like"/>
    <property type="match status" value="1"/>
</dbReference>
<dbReference type="AlphaFoldDB" id="A0A7J4IZ23"/>
<evidence type="ECO:0000313" key="3">
    <source>
        <dbReference type="Proteomes" id="UP000565078"/>
    </source>
</evidence>
<name>A0A7J4IZ23_9ARCH</name>
<sequence>METLTVSSKFQIVIPKKLRENMNIKSGQKLVPMQKGNSIVLVKIGPLKGAFGFAKGMSTAGVRDHSERFD</sequence>
<comment type="caution">
    <text evidence="2">The sequence shown here is derived from an EMBL/GenBank/DDBJ whole genome shotgun (WGS) entry which is preliminary data.</text>
</comment>
<evidence type="ECO:0000259" key="1">
    <source>
        <dbReference type="PROSITE" id="PS51740"/>
    </source>
</evidence>
<accession>A0A7J4IZ23</accession>
<evidence type="ECO:0000313" key="2">
    <source>
        <dbReference type="EMBL" id="HIH09037.1"/>
    </source>
</evidence>
<dbReference type="InterPro" id="IPR007159">
    <property type="entry name" value="SpoVT-AbrB_dom"/>
</dbReference>
<reference evidence="3" key="1">
    <citation type="journal article" date="2020" name="bioRxiv">
        <title>A rank-normalized archaeal taxonomy based on genome phylogeny resolves widespread incomplete and uneven classifications.</title>
        <authorList>
            <person name="Rinke C."/>
            <person name="Chuvochina M."/>
            <person name="Mussig A.J."/>
            <person name="Chaumeil P.-A."/>
            <person name="Waite D.W."/>
            <person name="Whitman W.B."/>
            <person name="Parks D.H."/>
            <person name="Hugenholtz P."/>
        </authorList>
    </citation>
    <scope>NUCLEOTIDE SEQUENCE [LARGE SCALE GENOMIC DNA]</scope>
</reference>
<keyword evidence="2" id="KW-0238">DNA-binding</keyword>
<gene>
    <name evidence="2" type="ORF">HA254_00020</name>
</gene>
<dbReference type="InterPro" id="IPR037914">
    <property type="entry name" value="SpoVT-AbrB_sf"/>
</dbReference>
<dbReference type="GO" id="GO:0003677">
    <property type="term" value="F:DNA binding"/>
    <property type="evidence" value="ECO:0007669"/>
    <property type="project" value="UniProtKB-KW"/>
</dbReference>
<organism evidence="2 3">
    <name type="scientific">Candidatus Iainarchaeum sp</name>
    <dbReference type="NCBI Taxonomy" id="3101447"/>
    <lineage>
        <taxon>Archaea</taxon>
        <taxon>Candidatus Iainarchaeota</taxon>
        <taxon>Candidatus Iainarchaeia</taxon>
        <taxon>Candidatus Iainarchaeales</taxon>
        <taxon>Candidatus Iainarchaeaceae</taxon>
        <taxon>Candidatus Iainarchaeum</taxon>
    </lineage>
</organism>
<dbReference type="NCBIfam" id="TIGR01439">
    <property type="entry name" value="lp_hng_hel_AbrB"/>
    <property type="match status" value="1"/>
</dbReference>
<dbReference type="SMART" id="SM00966">
    <property type="entry name" value="SpoVT_AbrB"/>
    <property type="match status" value="1"/>
</dbReference>
<protein>
    <submittedName>
        <fullName evidence="2">AbrB/MazE/SpoVT family DNA-binding domain-containing protein</fullName>
    </submittedName>
</protein>
<dbReference type="PROSITE" id="PS51740">
    <property type="entry name" value="SPOVT_ABRB"/>
    <property type="match status" value="1"/>
</dbReference>
<dbReference type="Pfam" id="PF04014">
    <property type="entry name" value="MazE_antitoxin"/>
    <property type="match status" value="1"/>
</dbReference>
<dbReference type="Gene3D" id="2.10.260.10">
    <property type="match status" value="1"/>
</dbReference>
<feature type="domain" description="SpoVT-AbrB" evidence="1">
    <location>
        <begin position="1"/>
        <end position="46"/>
    </location>
</feature>